<dbReference type="SUPFAM" id="SSF56801">
    <property type="entry name" value="Acetyl-CoA synthetase-like"/>
    <property type="match status" value="1"/>
</dbReference>
<sequence>MKELRADWKTDSDGVLNPQGIRFRSSDIYSITESAPFNLVISTTFCVGRRRPHDSDEVVFLFVIMQPGKPFTGQLAVELKDAIRKGLSSKHVSRFVIGVKEVPMTANGKKVETLVKHVISSGQLSKIISSTVANPGSLDHFRQYYELEVQKNNRGKI</sequence>
<reference evidence="2" key="2">
    <citation type="journal article" date="2023" name="IMA Fungus">
        <title>Comparative genomic study of the Penicillium genus elucidates a diverse pangenome and 15 lateral gene transfer events.</title>
        <authorList>
            <person name="Petersen C."/>
            <person name="Sorensen T."/>
            <person name="Nielsen M.R."/>
            <person name="Sondergaard T.E."/>
            <person name="Sorensen J.L."/>
            <person name="Fitzpatrick D.A."/>
            <person name="Frisvad J.C."/>
            <person name="Nielsen K.L."/>
        </authorList>
    </citation>
    <scope>NUCLEOTIDE SEQUENCE</scope>
    <source>
        <strain evidence="2">IBT 20477</strain>
    </source>
</reference>
<feature type="domain" description="AMP-binding enzyme C-terminal" evidence="1">
    <location>
        <begin position="45"/>
        <end position="109"/>
    </location>
</feature>
<dbReference type="InterPro" id="IPR025110">
    <property type="entry name" value="AMP-bd_C"/>
</dbReference>
<dbReference type="GO" id="GO:0030729">
    <property type="term" value="F:acetoacetate-CoA ligase activity"/>
    <property type="evidence" value="ECO:0007669"/>
    <property type="project" value="TreeGrafter"/>
</dbReference>
<dbReference type="OrthoDB" id="10253869at2759"/>
<keyword evidence="3" id="KW-1185">Reference proteome</keyword>
<dbReference type="InterPro" id="IPR045851">
    <property type="entry name" value="AMP-bd_C_sf"/>
</dbReference>
<dbReference type="EMBL" id="JAPQKQ010000007">
    <property type="protein sequence ID" value="KAJ5186926.1"/>
    <property type="molecule type" value="Genomic_DNA"/>
</dbReference>
<reference evidence="2" key="1">
    <citation type="submission" date="2022-11" db="EMBL/GenBank/DDBJ databases">
        <authorList>
            <person name="Petersen C."/>
        </authorList>
    </citation>
    <scope>NUCLEOTIDE SEQUENCE</scope>
    <source>
        <strain evidence="2">IBT 20477</strain>
    </source>
</reference>
<dbReference type="Gene3D" id="3.30.300.30">
    <property type="match status" value="1"/>
</dbReference>
<proteinExistence type="predicted"/>
<comment type="caution">
    <text evidence="2">The sequence shown here is derived from an EMBL/GenBank/DDBJ whole genome shotgun (WGS) entry which is preliminary data.</text>
</comment>
<dbReference type="Proteomes" id="UP001150942">
    <property type="component" value="Unassembled WGS sequence"/>
</dbReference>
<evidence type="ECO:0000259" key="1">
    <source>
        <dbReference type="Pfam" id="PF13193"/>
    </source>
</evidence>
<dbReference type="PANTHER" id="PTHR42921">
    <property type="entry name" value="ACETOACETYL-COA SYNTHETASE"/>
    <property type="match status" value="1"/>
</dbReference>
<dbReference type="Pfam" id="PF13193">
    <property type="entry name" value="AMP-binding_C"/>
    <property type="match status" value="1"/>
</dbReference>
<name>A0A9W9M284_9EURO</name>
<accession>A0A9W9M284</accession>
<organism evidence="2 3">
    <name type="scientific">Penicillium cf. viridicatum</name>
    <dbReference type="NCBI Taxonomy" id="2972119"/>
    <lineage>
        <taxon>Eukaryota</taxon>
        <taxon>Fungi</taxon>
        <taxon>Dikarya</taxon>
        <taxon>Ascomycota</taxon>
        <taxon>Pezizomycotina</taxon>
        <taxon>Eurotiomycetes</taxon>
        <taxon>Eurotiomycetidae</taxon>
        <taxon>Eurotiales</taxon>
        <taxon>Aspergillaceae</taxon>
        <taxon>Penicillium</taxon>
    </lineage>
</organism>
<dbReference type="AlphaFoldDB" id="A0A9W9M284"/>
<evidence type="ECO:0000313" key="3">
    <source>
        <dbReference type="Proteomes" id="UP001150942"/>
    </source>
</evidence>
<dbReference type="PANTHER" id="PTHR42921:SF1">
    <property type="entry name" value="ACETOACETYL-COA SYNTHETASE"/>
    <property type="match status" value="1"/>
</dbReference>
<gene>
    <name evidence="2" type="ORF">N7449_009920</name>
</gene>
<evidence type="ECO:0000313" key="2">
    <source>
        <dbReference type="EMBL" id="KAJ5186926.1"/>
    </source>
</evidence>
<protein>
    <recommendedName>
        <fullName evidence="1">AMP-binding enzyme C-terminal domain-containing protein</fullName>
    </recommendedName>
</protein>